<organism evidence="3 4">
    <name type="scientific">Agrocybe chaxingu</name>
    <dbReference type="NCBI Taxonomy" id="84603"/>
    <lineage>
        <taxon>Eukaryota</taxon>
        <taxon>Fungi</taxon>
        <taxon>Dikarya</taxon>
        <taxon>Basidiomycota</taxon>
        <taxon>Agaricomycotina</taxon>
        <taxon>Agaricomycetes</taxon>
        <taxon>Agaricomycetidae</taxon>
        <taxon>Agaricales</taxon>
        <taxon>Agaricineae</taxon>
        <taxon>Strophariaceae</taxon>
        <taxon>Agrocybe</taxon>
    </lineage>
</organism>
<accession>A0A9W8JQV2</accession>
<keyword evidence="4" id="KW-1185">Reference proteome</keyword>
<gene>
    <name evidence="3" type="ORF">NLJ89_g10397</name>
</gene>
<proteinExistence type="predicted"/>
<keyword evidence="1" id="KW-0812">Transmembrane</keyword>
<feature type="transmembrane region" description="Helical" evidence="1">
    <location>
        <begin position="34"/>
        <end position="54"/>
    </location>
</feature>
<name>A0A9W8JQV2_9AGAR</name>
<dbReference type="EMBL" id="JANKHO010001891">
    <property type="protein sequence ID" value="KAJ3497082.1"/>
    <property type="molecule type" value="Genomic_DNA"/>
</dbReference>
<keyword evidence="1" id="KW-1133">Transmembrane helix</keyword>
<protein>
    <submittedName>
        <fullName evidence="3">Uncharacterized protein</fullName>
    </submittedName>
</protein>
<dbReference type="AlphaFoldDB" id="A0A9W8JQV2"/>
<evidence type="ECO:0000256" key="1">
    <source>
        <dbReference type="SAM" id="Phobius"/>
    </source>
</evidence>
<dbReference type="CDD" id="cd23507">
    <property type="entry name" value="hydrophobin_I"/>
    <property type="match status" value="1"/>
</dbReference>
<reference evidence="3" key="1">
    <citation type="submission" date="2022-07" db="EMBL/GenBank/DDBJ databases">
        <title>Genome Sequence of Agrocybe chaxingu.</title>
        <authorList>
            <person name="Buettner E."/>
        </authorList>
    </citation>
    <scope>NUCLEOTIDE SEQUENCE</scope>
    <source>
        <strain evidence="3">MP-N11</strain>
    </source>
</reference>
<keyword evidence="1" id="KW-0472">Membrane</keyword>
<sequence length="103" mass="10590">MQFRTTLVPLALAALAAATTTVTATTPSANAGGLLGFPILGPLFSVLGLVISPINAIVDLNCNPITVIRGGGFPALLHCAISQWIVLVEWVIAIGFTPVNPNL</sequence>
<evidence type="ECO:0000256" key="2">
    <source>
        <dbReference type="SAM" id="SignalP"/>
    </source>
</evidence>
<keyword evidence="2" id="KW-0732">Signal</keyword>
<feature type="signal peptide" evidence="2">
    <location>
        <begin position="1"/>
        <end position="24"/>
    </location>
</feature>
<dbReference type="Proteomes" id="UP001148786">
    <property type="component" value="Unassembled WGS sequence"/>
</dbReference>
<evidence type="ECO:0000313" key="3">
    <source>
        <dbReference type="EMBL" id="KAJ3497082.1"/>
    </source>
</evidence>
<feature type="transmembrane region" description="Helical" evidence="1">
    <location>
        <begin position="75"/>
        <end position="96"/>
    </location>
</feature>
<feature type="chain" id="PRO_5040836325" evidence="2">
    <location>
        <begin position="25"/>
        <end position="103"/>
    </location>
</feature>
<comment type="caution">
    <text evidence="3">The sequence shown here is derived from an EMBL/GenBank/DDBJ whole genome shotgun (WGS) entry which is preliminary data.</text>
</comment>
<evidence type="ECO:0000313" key="4">
    <source>
        <dbReference type="Proteomes" id="UP001148786"/>
    </source>
</evidence>